<dbReference type="GO" id="GO:0005768">
    <property type="term" value="C:endosome"/>
    <property type="evidence" value="ECO:0007669"/>
    <property type="project" value="TreeGrafter"/>
</dbReference>
<dbReference type="GO" id="GO:0009969">
    <property type="term" value="P:xyloglucan biosynthetic process"/>
    <property type="evidence" value="ECO:0007669"/>
    <property type="project" value="TreeGrafter"/>
</dbReference>
<dbReference type="Proteomes" id="UP000834106">
    <property type="component" value="Chromosome 6"/>
</dbReference>
<dbReference type="Pfam" id="PF05637">
    <property type="entry name" value="Glyco_transf_34"/>
    <property type="match status" value="1"/>
</dbReference>
<dbReference type="AlphaFoldDB" id="A0AAD2DQL5"/>
<dbReference type="InterPro" id="IPR008630">
    <property type="entry name" value="Glyco_trans_34"/>
</dbReference>
<dbReference type="GO" id="GO:0016758">
    <property type="term" value="F:hexosyltransferase activity"/>
    <property type="evidence" value="ECO:0007669"/>
    <property type="project" value="TreeGrafter"/>
</dbReference>
<keyword evidence="4" id="KW-0812">Transmembrane</keyword>
<evidence type="ECO:0000256" key="5">
    <source>
        <dbReference type="ARBA" id="ARBA00023034"/>
    </source>
</evidence>
<reference evidence="6" key="1">
    <citation type="submission" date="2023-05" db="EMBL/GenBank/DDBJ databases">
        <authorList>
            <person name="Huff M."/>
        </authorList>
    </citation>
    <scope>NUCLEOTIDE SEQUENCE</scope>
</reference>
<sequence length="194" mass="23328">MFMDMAFEVPWERYKDHNFLMHGWSEMVYDQKTWIGLNTWSFFLRNYQWSLDILNTWASIRPKGKVTEEAGKLLTQELKDRPTFKDDDQSAMVYIRATQKYKWGDKVYLENMYYLHGYCGILVDWYEEMIKNYHPSFGDHSWPLVTCFVGCKPCGKFGDYPVEKCLKQMDRAFNFLDNQILQMYRFTVRINAST</sequence>
<organism evidence="6 7">
    <name type="scientific">Fraxinus pennsylvanica</name>
    <dbReference type="NCBI Taxonomy" id="56036"/>
    <lineage>
        <taxon>Eukaryota</taxon>
        <taxon>Viridiplantae</taxon>
        <taxon>Streptophyta</taxon>
        <taxon>Embryophyta</taxon>
        <taxon>Tracheophyta</taxon>
        <taxon>Spermatophyta</taxon>
        <taxon>Magnoliopsida</taxon>
        <taxon>eudicotyledons</taxon>
        <taxon>Gunneridae</taxon>
        <taxon>Pentapetalae</taxon>
        <taxon>asterids</taxon>
        <taxon>lamiids</taxon>
        <taxon>Lamiales</taxon>
        <taxon>Oleaceae</taxon>
        <taxon>Oleeae</taxon>
        <taxon>Fraxinus</taxon>
    </lineage>
</organism>
<dbReference type="GO" id="GO:0005802">
    <property type="term" value="C:trans-Golgi network"/>
    <property type="evidence" value="ECO:0007669"/>
    <property type="project" value="TreeGrafter"/>
</dbReference>
<protein>
    <submittedName>
        <fullName evidence="6">Uncharacterized protein</fullName>
    </submittedName>
</protein>
<keyword evidence="5" id="KW-0333">Golgi apparatus</keyword>
<comment type="subcellular location">
    <subcellularLocation>
        <location evidence="1">Golgi apparatus membrane</location>
        <topology evidence="1">Single-pass type II membrane protein</topology>
    </subcellularLocation>
</comment>
<dbReference type="GO" id="GO:0035252">
    <property type="term" value="F:UDP-xylosyltransferase activity"/>
    <property type="evidence" value="ECO:0007669"/>
    <property type="project" value="TreeGrafter"/>
</dbReference>
<keyword evidence="4" id="KW-0735">Signal-anchor</keyword>
<gene>
    <name evidence="6" type="ORF">FPE_LOCUS10054</name>
</gene>
<keyword evidence="7" id="KW-1185">Reference proteome</keyword>
<evidence type="ECO:0000313" key="6">
    <source>
        <dbReference type="EMBL" id="CAI9762624.1"/>
    </source>
</evidence>
<dbReference type="GO" id="GO:0033843">
    <property type="term" value="F:xyloglucan 6-xylosyltransferase activity"/>
    <property type="evidence" value="ECO:0007669"/>
    <property type="project" value="TreeGrafter"/>
</dbReference>
<evidence type="ECO:0000256" key="3">
    <source>
        <dbReference type="ARBA" id="ARBA00022679"/>
    </source>
</evidence>
<keyword evidence="3" id="KW-0808">Transferase</keyword>
<accession>A0AAD2DQL5</accession>
<evidence type="ECO:0000256" key="1">
    <source>
        <dbReference type="ARBA" id="ARBA00004323"/>
    </source>
</evidence>
<dbReference type="GO" id="GO:0000139">
    <property type="term" value="C:Golgi membrane"/>
    <property type="evidence" value="ECO:0007669"/>
    <property type="project" value="UniProtKB-SubCell"/>
</dbReference>
<dbReference type="PANTHER" id="PTHR31311:SF5">
    <property type="entry name" value="XYLOGLUCAN 6-XYLOSYLTRANSFERASE 2"/>
    <property type="match status" value="1"/>
</dbReference>
<evidence type="ECO:0000313" key="7">
    <source>
        <dbReference type="Proteomes" id="UP000834106"/>
    </source>
</evidence>
<proteinExistence type="predicted"/>
<dbReference type="EMBL" id="OU503041">
    <property type="protein sequence ID" value="CAI9762624.1"/>
    <property type="molecule type" value="Genomic_DNA"/>
</dbReference>
<dbReference type="PANTHER" id="PTHR31311">
    <property type="entry name" value="XYLOGLUCAN 6-XYLOSYLTRANSFERASE 5-RELATED-RELATED"/>
    <property type="match status" value="1"/>
</dbReference>
<evidence type="ECO:0000256" key="4">
    <source>
        <dbReference type="ARBA" id="ARBA00022968"/>
    </source>
</evidence>
<keyword evidence="2" id="KW-0328">Glycosyltransferase</keyword>
<evidence type="ECO:0000256" key="2">
    <source>
        <dbReference type="ARBA" id="ARBA00022676"/>
    </source>
</evidence>
<name>A0AAD2DQL5_9LAMI</name>